<evidence type="ECO:0000256" key="10">
    <source>
        <dbReference type="SAM" id="Coils"/>
    </source>
</evidence>
<dbReference type="PANTHER" id="PTHR24223">
    <property type="entry name" value="ATP-BINDING CASSETTE SUB-FAMILY C"/>
    <property type="match status" value="1"/>
</dbReference>
<feature type="transmembrane region" description="Helical" evidence="12">
    <location>
        <begin position="965"/>
        <end position="987"/>
    </location>
</feature>
<dbReference type="InterPro" id="IPR044746">
    <property type="entry name" value="ABCC_6TM_D1"/>
</dbReference>
<dbReference type="Gene3D" id="1.20.1560.10">
    <property type="entry name" value="ABC transporter type 1, transmembrane domain"/>
    <property type="match status" value="2"/>
</dbReference>
<evidence type="ECO:0000313" key="15">
    <source>
        <dbReference type="EMBL" id="KAK2076849.1"/>
    </source>
</evidence>
<evidence type="ECO:0000256" key="4">
    <source>
        <dbReference type="ARBA" id="ARBA00022692"/>
    </source>
</evidence>
<feature type="transmembrane region" description="Helical" evidence="12">
    <location>
        <begin position="838"/>
        <end position="859"/>
    </location>
</feature>
<dbReference type="FunFam" id="1.20.1560.10:FF:000010">
    <property type="entry name" value="Multidrug resistance-associated ABC transporter"/>
    <property type="match status" value="1"/>
</dbReference>
<name>A0AAD9IEI5_PROWI</name>
<feature type="domain" description="ABC transmembrane type-1" evidence="14">
    <location>
        <begin position="863"/>
        <end position="1136"/>
    </location>
</feature>
<feature type="compositionally biased region" description="Basic and acidic residues" evidence="11">
    <location>
        <begin position="433"/>
        <end position="448"/>
    </location>
</feature>
<feature type="transmembrane region" description="Helical" evidence="12">
    <location>
        <begin position="1079"/>
        <end position="1100"/>
    </location>
</feature>
<evidence type="ECO:0000256" key="6">
    <source>
        <dbReference type="ARBA" id="ARBA00022741"/>
    </source>
</evidence>
<proteinExistence type="inferred from homology"/>
<dbReference type="PROSITE" id="PS50929">
    <property type="entry name" value="ABC_TM1F"/>
    <property type="match status" value="2"/>
</dbReference>
<dbReference type="EMBL" id="JASFZW010000008">
    <property type="protein sequence ID" value="KAK2076849.1"/>
    <property type="molecule type" value="Genomic_DNA"/>
</dbReference>
<feature type="transmembrane region" description="Helical" evidence="12">
    <location>
        <begin position="244"/>
        <end position="261"/>
    </location>
</feature>
<keyword evidence="10" id="KW-0175">Coiled coil</keyword>
<keyword evidence="6" id="KW-0547">Nucleotide-binding</keyword>
<feature type="domain" description="ABC transporter" evidence="13">
    <location>
        <begin position="1173"/>
        <end position="1407"/>
    </location>
</feature>
<evidence type="ECO:0000256" key="7">
    <source>
        <dbReference type="ARBA" id="ARBA00022840"/>
    </source>
</evidence>
<reference evidence="15" key="1">
    <citation type="submission" date="2021-01" db="EMBL/GenBank/DDBJ databases">
        <authorList>
            <person name="Eckstrom K.M.E."/>
        </authorList>
    </citation>
    <scope>NUCLEOTIDE SEQUENCE</scope>
    <source>
        <strain evidence="15">UVCC 0001</strain>
    </source>
</reference>
<dbReference type="GO" id="GO:0016887">
    <property type="term" value="F:ATP hydrolysis activity"/>
    <property type="evidence" value="ECO:0007669"/>
    <property type="project" value="InterPro"/>
</dbReference>
<feature type="transmembrane region" description="Helical" evidence="12">
    <location>
        <begin position="220"/>
        <end position="238"/>
    </location>
</feature>
<feature type="transmembrane region" description="Helical" evidence="12">
    <location>
        <begin position="893"/>
        <end position="912"/>
    </location>
</feature>
<evidence type="ECO:0000259" key="14">
    <source>
        <dbReference type="PROSITE" id="PS50929"/>
    </source>
</evidence>
<feature type="transmembrane region" description="Helical" evidence="12">
    <location>
        <begin position="933"/>
        <end position="953"/>
    </location>
</feature>
<gene>
    <name evidence="15" type="ORF">QBZ16_005076</name>
</gene>
<feature type="domain" description="ABC transmembrane type-1" evidence="14">
    <location>
        <begin position="96"/>
        <end position="383"/>
    </location>
</feature>
<dbReference type="InterPro" id="IPR003439">
    <property type="entry name" value="ABC_transporter-like_ATP-bd"/>
</dbReference>
<dbReference type="InterPro" id="IPR050173">
    <property type="entry name" value="ABC_transporter_C-like"/>
</dbReference>
<dbReference type="SUPFAM" id="SSF90123">
    <property type="entry name" value="ABC transporter transmembrane region"/>
    <property type="match status" value="2"/>
</dbReference>
<dbReference type="GO" id="GO:0005774">
    <property type="term" value="C:vacuolar membrane"/>
    <property type="evidence" value="ECO:0007669"/>
    <property type="project" value="UniProtKB-SubCell"/>
</dbReference>
<organism evidence="15 16">
    <name type="scientific">Prototheca wickerhamii</name>
    <dbReference type="NCBI Taxonomy" id="3111"/>
    <lineage>
        <taxon>Eukaryota</taxon>
        <taxon>Viridiplantae</taxon>
        <taxon>Chlorophyta</taxon>
        <taxon>core chlorophytes</taxon>
        <taxon>Trebouxiophyceae</taxon>
        <taxon>Chlorellales</taxon>
        <taxon>Chlorellaceae</taxon>
        <taxon>Prototheca</taxon>
    </lineage>
</organism>
<dbReference type="PANTHER" id="PTHR24223:SF443">
    <property type="entry name" value="MULTIDRUG-RESISTANCE LIKE PROTEIN 1, ISOFORM I"/>
    <property type="match status" value="1"/>
</dbReference>
<keyword evidence="7" id="KW-0067">ATP-binding</keyword>
<dbReference type="InterPro" id="IPR044726">
    <property type="entry name" value="ABCC_6TM_D2"/>
</dbReference>
<evidence type="ECO:0000256" key="9">
    <source>
        <dbReference type="ARBA" id="ARBA00023136"/>
    </source>
</evidence>
<feature type="transmembrane region" description="Helical" evidence="12">
    <location>
        <begin position="136"/>
        <end position="159"/>
    </location>
</feature>
<feature type="compositionally biased region" description="Low complexity" evidence="11">
    <location>
        <begin position="460"/>
        <end position="471"/>
    </location>
</feature>
<feature type="region of interest" description="Disordered" evidence="11">
    <location>
        <begin position="1"/>
        <end position="26"/>
    </location>
</feature>
<feature type="domain" description="ABC transporter" evidence="13">
    <location>
        <begin position="481"/>
        <end position="701"/>
    </location>
</feature>
<dbReference type="CDD" id="cd03250">
    <property type="entry name" value="ABCC_MRP_domain1"/>
    <property type="match status" value="1"/>
</dbReference>
<keyword evidence="9 12" id="KW-0472">Membrane</keyword>
<dbReference type="GO" id="GO:0140359">
    <property type="term" value="F:ABC-type transporter activity"/>
    <property type="evidence" value="ECO:0007669"/>
    <property type="project" value="InterPro"/>
</dbReference>
<dbReference type="Pfam" id="PF00005">
    <property type="entry name" value="ABC_tran"/>
    <property type="match status" value="2"/>
</dbReference>
<keyword evidence="5" id="KW-0677">Repeat</keyword>
<protein>
    <submittedName>
        <fullName evidence="15">Uncharacterized protein</fullName>
    </submittedName>
</protein>
<keyword evidence="8 12" id="KW-1133">Transmembrane helix</keyword>
<dbReference type="InterPro" id="IPR027417">
    <property type="entry name" value="P-loop_NTPase"/>
</dbReference>
<dbReference type="Gene3D" id="3.40.50.300">
    <property type="entry name" value="P-loop containing nucleotide triphosphate hydrolases"/>
    <property type="match status" value="2"/>
</dbReference>
<dbReference type="InterPro" id="IPR017871">
    <property type="entry name" value="ABC_transporter-like_CS"/>
</dbReference>
<evidence type="ECO:0000256" key="8">
    <source>
        <dbReference type="ARBA" id="ARBA00022989"/>
    </source>
</evidence>
<dbReference type="PROSITE" id="PS50893">
    <property type="entry name" value="ABC_TRANSPORTER_2"/>
    <property type="match status" value="2"/>
</dbReference>
<feature type="transmembrane region" description="Helical" evidence="12">
    <location>
        <begin position="95"/>
        <end position="116"/>
    </location>
</feature>
<feature type="transmembrane region" description="Helical" evidence="12">
    <location>
        <begin position="367"/>
        <end position="386"/>
    </location>
</feature>
<evidence type="ECO:0000256" key="11">
    <source>
        <dbReference type="SAM" id="MobiDB-lite"/>
    </source>
</evidence>
<dbReference type="Pfam" id="PF00664">
    <property type="entry name" value="ABC_membrane"/>
    <property type="match status" value="2"/>
</dbReference>
<feature type="transmembrane region" description="Helical" evidence="12">
    <location>
        <begin position="994"/>
        <end position="1013"/>
    </location>
</feature>
<dbReference type="GO" id="GO:0005524">
    <property type="term" value="F:ATP binding"/>
    <property type="evidence" value="ECO:0007669"/>
    <property type="project" value="UniProtKB-KW"/>
</dbReference>
<keyword evidence="16" id="KW-1185">Reference proteome</keyword>
<dbReference type="CDD" id="cd18579">
    <property type="entry name" value="ABC_6TM_ABCC_D1"/>
    <property type="match status" value="1"/>
</dbReference>
<dbReference type="FunFam" id="1.20.1560.10:FF:000006">
    <property type="entry name" value="ATP-binding cassette, sub-family C (CFTR/MRP), member 9"/>
    <property type="match status" value="1"/>
</dbReference>
<comment type="caution">
    <text evidence="15">The sequence shown here is derived from an EMBL/GenBank/DDBJ whole genome shotgun (WGS) entry which is preliminary data.</text>
</comment>
<evidence type="ECO:0000256" key="2">
    <source>
        <dbReference type="ARBA" id="ARBA00009726"/>
    </source>
</evidence>
<accession>A0AAD9IEI5</accession>
<dbReference type="FunFam" id="3.40.50.300:FF:000163">
    <property type="entry name" value="Multidrug resistance-associated protein member 4"/>
    <property type="match status" value="1"/>
</dbReference>
<evidence type="ECO:0000256" key="1">
    <source>
        <dbReference type="ARBA" id="ARBA00004128"/>
    </source>
</evidence>
<feature type="compositionally biased region" description="Basic and acidic residues" evidence="11">
    <location>
        <begin position="472"/>
        <end position="481"/>
    </location>
</feature>
<evidence type="ECO:0000256" key="3">
    <source>
        <dbReference type="ARBA" id="ARBA00022448"/>
    </source>
</evidence>
<keyword evidence="3" id="KW-0813">Transport</keyword>
<dbReference type="InterPro" id="IPR003593">
    <property type="entry name" value="AAA+_ATPase"/>
</dbReference>
<evidence type="ECO:0000256" key="12">
    <source>
        <dbReference type="SAM" id="Phobius"/>
    </source>
</evidence>
<dbReference type="InterPro" id="IPR011527">
    <property type="entry name" value="ABC1_TM_dom"/>
</dbReference>
<dbReference type="FunFam" id="3.40.50.300:FF:000997">
    <property type="entry name" value="Multidrug resistance-associated protein 1"/>
    <property type="match status" value="1"/>
</dbReference>
<evidence type="ECO:0000259" key="13">
    <source>
        <dbReference type="PROSITE" id="PS50893"/>
    </source>
</evidence>
<dbReference type="SUPFAM" id="SSF52540">
    <property type="entry name" value="P-loop containing nucleoside triphosphate hydrolases"/>
    <property type="match status" value="2"/>
</dbReference>
<comment type="subcellular location">
    <subcellularLocation>
        <location evidence="1">Vacuole membrane</location>
        <topology evidence="1">Multi-pass membrane protein</topology>
    </subcellularLocation>
</comment>
<dbReference type="CDD" id="cd18580">
    <property type="entry name" value="ABC_6TM_ABCC_D2"/>
    <property type="match status" value="1"/>
</dbReference>
<dbReference type="SMART" id="SM00382">
    <property type="entry name" value="AAA"/>
    <property type="match status" value="2"/>
</dbReference>
<evidence type="ECO:0000313" key="16">
    <source>
        <dbReference type="Proteomes" id="UP001255856"/>
    </source>
</evidence>
<feature type="transmembrane region" description="Helical" evidence="12">
    <location>
        <begin position="323"/>
        <end position="347"/>
    </location>
</feature>
<dbReference type="Proteomes" id="UP001255856">
    <property type="component" value="Unassembled WGS sequence"/>
</dbReference>
<feature type="region of interest" description="Disordered" evidence="11">
    <location>
        <begin position="416"/>
        <end position="484"/>
    </location>
</feature>
<dbReference type="CDD" id="cd03244">
    <property type="entry name" value="ABCC_MRP_domain2"/>
    <property type="match status" value="1"/>
</dbReference>
<keyword evidence="4 12" id="KW-0812">Transmembrane</keyword>
<sequence length="1417" mass="154341">MGAAPGEEGAPRNEESLPAGLDPETAAPGWKRQLEAYDLFSIPDETRTDAVQERYFANWEALVARSSPAALARARRGENASLLLRNFVQLHWRRVVISLALALFYTASSFAGPLLLNEIVKFLQTPAVLQTESEKTRAYLLAMGMFLAPAIGSVINGVADRISIGTQVIIRAELNTAVYTKALRLSARARQSMETGKVVNIMSADINQLQSFFFPNVQQLITGPITVVVAIVLLWFQIRWTTFLAFGVLLACAPVIAFLVGNMSRLRKSMLVFTDQRVKLMNQLLVAVRVLKMYAWEPAQEAAVVDMRGKELRELRKSVPYKVGSISILFTAPVLAMLVCFSVFGGLYPEDFTPAAIFTSISLFNVMRMPLIMLPFAFLQLANALVSLRRLSAFLLAEDRVEYVERLERPGIRVEGATFNWPEPPTDVAPALRGDRGKAKKEGEEKASKWSRLRNRSRAQDGAAKDAAASAKDAHGEKEGETQVAVGKESEPLFWLRDVNLTVSPGELVCIVGRVGQGKSSLVQALLGEMDKVEGRVAIGGRVAYCPQQAWIMNATVKANVTFGQPWDEARWQRAVAASCLGPDLETLPAGAETEIGEKGINLSGGQKQRVSLARACYQEADVYVLDDPLSAVDVHVGKHVFEQLIAGLLAPTARVLVTHQLQYLPRADRILLVEDGRVAVQGEYAECLNHPSFAALVRELEEEAREEEEEELDEDGSGVIADLERAAVPQDASAPPRDPLDQDVDAPIVPLDRVATVVDQTAALGEPEDVELPKANATRTDGLRPAADIMMRQLSSSSASALPTKSALTDSVTKQQPTGALIVREDRQSGQVTLATYWWYAVDYGVWAVLLLVAFWSLEETLSVLTSWWLSLWTQAVGVVDGGAPPPSSTTWHYIGGYAGFGLSYGALVTVRSACNLFSSVRASRRVHRRSLAAVVASPVSFFDTTPVGRVLNRFSKDAADMDFFLPFSVTQLGVCVFSLVGAIIFIAVIQPIILAGVGPLAVVYYFVQKFYRRSYIELQRLDATTRSPIYANFSETLAGAETVRAYGRARACADRARRQVDANHHAFWSLGVANEWLAIRLDAMGALIVFFTAVLAIARRTDSNVSLLAMMLSQALALTGFLKAFVSAAAVFESRFNAVERLNEYAELPPEEVDGDEGNGEEADWPIAGAVEFDNVWMRYRPGLEPVLRGVSFRVPAAAKIGIVGRTGSGKSSLIVALFRLAEPYAGAVRIDGLAMGALRLRDLRSRVGVIPQDPVLFSGSVRSNLDPFGSHDDAALWEALRIVALDGTVRALPGSLNARVAEAGENFSVGQRQLVCVARALLRRPRVLVADEATASVDPETDALIQGAIRHEFAASTVLTIAHRINTILDADAVLVMHDGRAAEYDAVGALLADEKSLFKAMVDQASKHAQRES</sequence>
<feature type="coiled-coil region" evidence="10">
    <location>
        <begin position="691"/>
        <end position="718"/>
    </location>
</feature>
<dbReference type="PROSITE" id="PS00211">
    <property type="entry name" value="ABC_TRANSPORTER_1"/>
    <property type="match status" value="1"/>
</dbReference>
<comment type="similarity">
    <text evidence="2">Belongs to the ABC transporter superfamily. ABCC family. Conjugate transporter (TC 3.A.1.208) subfamily.</text>
</comment>
<dbReference type="InterPro" id="IPR036640">
    <property type="entry name" value="ABC1_TM_sf"/>
</dbReference>
<evidence type="ECO:0000256" key="5">
    <source>
        <dbReference type="ARBA" id="ARBA00022737"/>
    </source>
</evidence>
<feature type="transmembrane region" description="Helical" evidence="12">
    <location>
        <begin position="1107"/>
        <end position="1134"/>
    </location>
</feature>